<reference evidence="2" key="1">
    <citation type="submission" date="2020-12" db="EMBL/GenBank/DDBJ databases">
        <authorList>
            <person name="Huq M.A."/>
        </authorList>
    </citation>
    <scope>NUCLEOTIDE SEQUENCE</scope>
    <source>
        <strain evidence="2">MAHUQ-46</strain>
    </source>
</reference>
<dbReference type="InterPro" id="IPR029010">
    <property type="entry name" value="ThuA-like"/>
</dbReference>
<dbReference type="Gene3D" id="3.40.50.880">
    <property type="match status" value="1"/>
</dbReference>
<proteinExistence type="predicted"/>
<dbReference type="SUPFAM" id="SSF52317">
    <property type="entry name" value="Class I glutamine amidotransferase-like"/>
    <property type="match status" value="1"/>
</dbReference>
<dbReference type="PANTHER" id="PTHR40469">
    <property type="entry name" value="SECRETED GLYCOSYL HYDROLASE"/>
    <property type="match status" value="1"/>
</dbReference>
<sequence length="213" mass="23962">MKKQVVIIWNDFYHPKEVIAPAVEKLFASEEWEVTATDRLRDLIEMEQRPDLAILYTNGRPDGEADITFDEQELVIHKVKDGMGILFYHAGLVLIDEQSPFYLKLNSGRFVHHPEQTPVTVVPLSNVEHPITKGVLPFTQKDEHYFCQIDISRTNLLACATSVDITAASVWCHSYGAGKVAGISQGHTLEMQNDPEMLKLATNTINWLTGSEA</sequence>
<keyword evidence="3" id="KW-1185">Reference proteome</keyword>
<dbReference type="Pfam" id="PF06283">
    <property type="entry name" value="ThuA"/>
    <property type="match status" value="1"/>
</dbReference>
<dbReference type="AlphaFoldDB" id="A0A934J1T6"/>
<dbReference type="RefSeq" id="WP_199017427.1">
    <property type="nucleotide sequence ID" value="NZ_JAELUP010000003.1"/>
</dbReference>
<evidence type="ECO:0000259" key="1">
    <source>
        <dbReference type="Pfam" id="PF06283"/>
    </source>
</evidence>
<name>A0A934J1T6_9BACL</name>
<comment type="caution">
    <text evidence="2">The sequence shown here is derived from an EMBL/GenBank/DDBJ whole genome shotgun (WGS) entry which is preliminary data.</text>
</comment>
<organism evidence="2 3">
    <name type="scientific">Paenibacillus roseus</name>
    <dbReference type="NCBI Taxonomy" id="2798579"/>
    <lineage>
        <taxon>Bacteria</taxon>
        <taxon>Bacillati</taxon>
        <taxon>Bacillota</taxon>
        <taxon>Bacilli</taxon>
        <taxon>Bacillales</taxon>
        <taxon>Paenibacillaceae</taxon>
        <taxon>Paenibacillus</taxon>
    </lineage>
</organism>
<dbReference type="EMBL" id="JAELUP010000003">
    <property type="protein sequence ID" value="MBJ6359898.1"/>
    <property type="molecule type" value="Genomic_DNA"/>
</dbReference>
<evidence type="ECO:0000313" key="2">
    <source>
        <dbReference type="EMBL" id="MBJ6359898.1"/>
    </source>
</evidence>
<dbReference type="PANTHER" id="PTHR40469:SF2">
    <property type="entry name" value="GALACTOSE-BINDING DOMAIN-LIKE SUPERFAMILY PROTEIN"/>
    <property type="match status" value="1"/>
</dbReference>
<dbReference type="Proteomes" id="UP000640274">
    <property type="component" value="Unassembled WGS sequence"/>
</dbReference>
<accession>A0A934J1T6</accession>
<protein>
    <submittedName>
        <fullName evidence="2">ThuA domain-containing protein</fullName>
    </submittedName>
</protein>
<evidence type="ECO:0000313" key="3">
    <source>
        <dbReference type="Proteomes" id="UP000640274"/>
    </source>
</evidence>
<feature type="domain" description="ThuA-like" evidence="1">
    <location>
        <begin position="6"/>
        <end position="207"/>
    </location>
</feature>
<gene>
    <name evidence="2" type="ORF">JFN88_00995</name>
</gene>
<dbReference type="InterPro" id="IPR029062">
    <property type="entry name" value="Class_I_gatase-like"/>
</dbReference>